<keyword evidence="3" id="KW-1185">Reference proteome</keyword>
<name>A0ABW5IY62_9FLAO</name>
<protein>
    <submittedName>
        <fullName evidence="2">Uncharacterized protein</fullName>
    </submittedName>
</protein>
<dbReference type="Proteomes" id="UP001597468">
    <property type="component" value="Unassembled WGS sequence"/>
</dbReference>
<feature type="transmembrane region" description="Helical" evidence="1">
    <location>
        <begin position="32"/>
        <end position="50"/>
    </location>
</feature>
<keyword evidence="1" id="KW-1133">Transmembrane helix</keyword>
<evidence type="ECO:0000313" key="2">
    <source>
        <dbReference type="EMBL" id="MFD2518325.1"/>
    </source>
</evidence>
<evidence type="ECO:0000313" key="3">
    <source>
        <dbReference type="Proteomes" id="UP001597468"/>
    </source>
</evidence>
<evidence type="ECO:0000256" key="1">
    <source>
        <dbReference type="SAM" id="Phobius"/>
    </source>
</evidence>
<reference evidence="3" key="1">
    <citation type="journal article" date="2019" name="Int. J. Syst. Evol. Microbiol.">
        <title>The Global Catalogue of Microorganisms (GCM) 10K type strain sequencing project: providing services to taxonomists for standard genome sequencing and annotation.</title>
        <authorList>
            <consortium name="The Broad Institute Genomics Platform"/>
            <consortium name="The Broad Institute Genome Sequencing Center for Infectious Disease"/>
            <person name="Wu L."/>
            <person name="Ma J."/>
        </authorList>
    </citation>
    <scope>NUCLEOTIDE SEQUENCE [LARGE SCALE GENOMIC DNA]</scope>
    <source>
        <strain evidence="3">KCTC 42585</strain>
    </source>
</reference>
<dbReference type="EMBL" id="JBHULT010000009">
    <property type="protein sequence ID" value="MFD2518325.1"/>
    <property type="molecule type" value="Genomic_DNA"/>
</dbReference>
<comment type="caution">
    <text evidence="2">The sequence shown here is derived from an EMBL/GenBank/DDBJ whole genome shotgun (WGS) entry which is preliminary data.</text>
</comment>
<keyword evidence="1" id="KW-0472">Membrane</keyword>
<organism evidence="2 3">
    <name type="scientific">Salinimicrobium flavum</name>
    <dbReference type="NCBI Taxonomy" id="1737065"/>
    <lineage>
        <taxon>Bacteria</taxon>
        <taxon>Pseudomonadati</taxon>
        <taxon>Bacteroidota</taxon>
        <taxon>Flavobacteriia</taxon>
        <taxon>Flavobacteriales</taxon>
        <taxon>Flavobacteriaceae</taxon>
        <taxon>Salinimicrobium</taxon>
    </lineage>
</organism>
<accession>A0ABW5IY62</accession>
<sequence>MDAKEKKYGPEKTYESYVSQINEDWLFLKGQMIFGGILFLGLLAFLLWQIQ</sequence>
<keyword evidence="1" id="KW-0812">Transmembrane</keyword>
<gene>
    <name evidence="2" type="ORF">ACFSTG_10505</name>
</gene>
<dbReference type="RefSeq" id="WP_380752227.1">
    <property type="nucleotide sequence ID" value="NZ_JBHULT010000009.1"/>
</dbReference>
<proteinExistence type="predicted"/>